<accession>Q3IGL6</accession>
<dbReference type="InterPro" id="IPR006522">
    <property type="entry name" value="Phage_virion_morphogenesis"/>
</dbReference>
<keyword evidence="2" id="KW-1185">Reference proteome</keyword>
<evidence type="ECO:0000313" key="2">
    <source>
        <dbReference type="Proteomes" id="UP000006843"/>
    </source>
</evidence>
<dbReference type="AlphaFoldDB" id="Q3IGL6"/>
<protein>
    <submittedName>
        <fullName evidence="1">Phage-related protein</fullName>
    </submittedName>
</protein>
<dbReference type="eggNOG" id="COG5005">
    <property type="taxonomic scope" value="Bacteria"/>
</dbReference>
<gene>
    <name evidence="1" type="ordered locus">PSHAa1544</name>
</gene>
<dbReference type="HOGENOM" id="CLU_117141_0_1_6"/>
<name>Q3IGL6_PSET1</name>
<evidence type="ECO:0000313" key="1">
    <source>
        <dbReference type="EMBL" id="CAI86617.1"/>
    </source>
</evidence>
<dbReference type="Pfam" id="PF05069">
    <property type="entry name" value="Phage_tail_S"/>
    <property type="match status" value="1"/>
</dbReference>
<dbReference type="KEGG" id="pha:PSHAa1544"/>
<reference evidence="1 2" key="1">
    <citation type="journal article" date="2005" name="Genome Res.">
        <title>Coping with cold: the genome of the versatile marine Antarctica bacterium Pseudoalteromonas haloplanktis TAC125.</title>
        <authorList>
            <person name="Medigue C."/>
            <person name="Krin E."/>
            <person name="Pascal G."/>
            <person name="Barbe V."/>
            <person name="Bernsel A."/>
            <person name="Bertin P."/>
            <person name="Cheung F."/>
            <person name="Cruveiller S."/>
            <person name="Damico S."/>
            <person name="Duilio A."/>
            <person name="Fang G."/>
            <person name="Feller G."/>
            <person name="Mangenot S."/>
            <person name="Marino G."/>
            <person name="Nilsson J."/>
            <person name="Parilli E."/>
            <person name="Rocha E."/>
            <person name="Rouy Z."/>
            <person name="Sekowska A."/>
            <person name="Tutino M.L."/>
            <person name="Vallenet D."/>
            <person name="von Heijne G."/>
            <person name="Danchin A."/>
        </authorList>
    </citation>
    <scope>NUCLEOTIDE SEQUENCE [LARGE SCALE GENOMIC DNA]</scope>
    <source>
        <strain evidence="2">TAC 125</strain>
    </source>
</reference>
<sequence>MRALNLTGQAIKLAGVFINITGNALPRLTQIANTSGEPADVLDDIGAFLDMDVTTRFLREVTPEGRKWEQSQAAKDRGGLTLTDERNLAGSVTHNVNGNTLEHGLGEKYAAIHHFGGKTGRNKSVTLPARPILGIAAVQETEINDIITDWLI</sequence>
<dbReference type="STRING" id="326442.PSHAa1544"/>
<proteinExistence type="predicted"/>
<organism evidence="1 2">
    <name type="scientific">Pseudoalteromonas translucida (strain TAC 125)</name>
    <dbReference type="NCBI Taxonomy" id="326442"/>
    <lineage>
        <taxon>Bacteria</taxon>
        <taxon>Pseudomonadati</taxon>
        <taxon>Pseudomonadota</taxon>
        <taxon>Gammaproteobacteria</taxon>
        <taxon>Alteromonadales</taxon>
        <taxon>Pseudoalteromonadaceae</taxon>
        <taxon>Pseudoalteromonas</taxon>
    </lineage>
</organism>
<dbReference type="Proteomes" id="UP000006843">
    <property type="component" value="Chromosome I"/>
</dbReference>
<dbReference type="NCBIfam" id="TIGR01635">
    <property type="entry name" value="tail_comp_S"/>
    <property type="match status" value="1"/>
</dbReference>
<dbReference type="EMBL" id="CR954246">
    <property type="protein sequence ID" value="CAI86617.1"/>
    <property type="molecule type" value="Genomic_DNA"/>
</dbReference>